<dbReference type="Proteomes" id="UP000694402">
    <property type="component" value="Unassembled WGS sequence"/>
</dbReference>
<dbReference type="AlphaFoldDB" id="A0A8C8IWV5"/>
<organism evidence="1 2">
    <name type="scientific">Oncorhynchus tshawytscha</name>
    <name type="common">Chinook salmon</name>
    <name type="synonym">Salmo tshawytscha</name>
    <dbReference type="NCBI Taxonomy" id="74940"/>
    <lineage>
        <taxon>Eukaryota</taxon>
        <taxon>Metazoa</taxon>
        <taxon>Chordata</taxon>
        <taxon>Craniata</taxon>
        <taxon>Vertebrata</taxon>
        <taxon>Euteleostomi</taxon>
        <taxon>Actinopterygii</taxon>
        <taxon>Neopterygii</taxon>
        <taxon>Teleostei</taxon>
        <taxon>Protacanthopterygii</taxon>
        <taxon>Salmoniformes</taxon>
        <taxon>Salmonidae</taxon>
        <taxon>Salmoninae</taxon>
        <taxon>Oncorhynchus</taxon>
    </lineage>
</organism>
<proteinExistence type="predicted"/>
<protein>
    <submittedName>
        <fullName evidence="1">Uncharacterized protein</fullName>
    </submittedName>
</protein>
<sequence length="119" mass="12995">CSPECPNEEKMCSELSKTADIAGGLAFARGLVGGPLGIAIQIKCYVTCAKYNRCRPYHEMLSYKPLTNNAFLEIGLRKLANMAQLTALVMGNTTLQQQVNAALQGYVNKGHQPEVQYVD</sequence>
<accession>A0A8C8IWV5</accession>
<evidence type="ECO:0000313" key="2">
    <source>
        <dbReference type="Proteomes" id="UP000694402"/>
    </source>
</evidence>
<dbReference type="Ensembl" id="ENSOTST00005092552.2">
    <property type="protein sequence ID" value="ENSOTSP00005085230.1"/>
    <property type="gene ID" value="ENSOTSG00005040243.2"/>
</dbReference>
<evidence type="ECO:0000313" key="1">
    <source>
        <dbReference type="Ensembl" id="ENSOTSP00005085230.1"/>
    </source>
</evidence>
<name>A0A8C8IWV5_ONCTS</name>
<keyword evidence="2" id="KW-1185">Reference proteome</keyword>
<reference evidence="1" key="1">
    <citation type="submission" date="2025-08" db="UniProtKB">
        <authorList>
            <consortium name="Ensembl"/>
        </authorList>
    </citation>
    <scope>IDENTIFICATION</scope>
</reference>
<reference evidence="1" key="2">
    <citation type="submission" date="2025-09" db="UniProtKB">
        <authorList>
            <consortium name="Ensembl"/>
        </authorList>
    </citation>
    <scope>IDENTIFICATION</scope>
</reference>